<dbReference type="SUPFAM" id="SSF102114">
    <property type="entry name" value="Radical SAM enzymes"/>
    <property type="match status" value="1"/>
</dbReference>
<dbReference type="AlphaFoldDB" id="A0A7C6A9B6"/>
<comment type="cofactor">
    <cofactor evidence="1">
        <name>[4Fe-4S] cluster</name>
        <dbReference type="ChEBI" id="CHEBI:49883"/>
    </cofactor>
</comment>
<dbReference type="CDD" id="cd01335">
    <property type="entry name" value="Radical_SAM"/>
    <property type="match status" value="1"/>
</dbReference>
<evidence type="ECO:0000256" key="7">
    <source>
        <dbReference type="ARBA" id="ARBA00023014"/>
    </source>
</evidence>
<evidence type="ECO:0000256" key="6">
    <source>
        <dbReference type="ARBA" id="ARBA00023004"/>
    </source>
</evidence>
<keyword evidence="8" id="KW-1133">Transmembrane helix</keyword>
<dbReference type="InterPro" id="IPR007197">
    <property type="entry name" value="rSAM"/>
</dbReference>
<evidence type="ECO:0000256" key="2">
    <source>
        <dbReference type="ARBA" id="ARBA00022603"/>
    </source>
</evidence>
<name>A0A7C6A9B6_UNCW3</name>
<dbReference type="InterPro" id="IPR058240">
    <property type="entry name" value="rSAM_sf"/>
</dbReference>
<evidence type="ECO:0000256" key="4">
    <source>
        <dbReference type="ARBA" id="ARBA00022691"/>
    </source>
</evidence>
<dbReference type="GO" id="GO:0031419">
    <property type="term" value="F:cobalamin binding"/>
    <property type="evidence" value="ECO:0007669"/>
    <property type="project" value="InterPro"/>
</dbReference>
<keyword evidence="8" id="KW-0472">Membrane</keyword>
<evidence type="ECO:0000256" key="3">
    <source>
        <dbReference type="ARBA" id="ARBA00022679"/>
    </source>
</evidence>
<dbReference type="SFLD" id="SFLDG01123">
    <property type="entry name" value="methyltransferase_(Class_B)"/>
    <property type="match status" value="1"/>
</dbReference>
<keyword evidence="2" id="KW-0489">Methyltransferase</keyword>
<dbReference type="CDD" id="cd02068">
    <property type="entry name" value="radical_SAM_B12_BD"/>
    <property type="match status" value="1"/>
</dbReference>
<gene>
    <name evidence="11" type="ORF">ENW73_05535</name>
</gene>
<keyword evidence="3" id="KW-0808">Transferase</keyword>
<dbReference type="SFLD" id="SFLDS00029">
    <property type="entry name" value="Radical_SAM"/>
    <property type="match status" value="1"/>
</dbReference>
<keyword evidence="8" id="KW-0812">Transmembrane</keyword>
<accession>A0A7C6A9B6</accession>
<dbReference type="PANTHER" id="PTHR43409">
    <property type="entry name" value="ANAEROBIC MAGNESIUM-PROTOPORPHYRIN IX MONOMETHYL ESTER CYCLASE-RELATED"/>
    <property type="match status" value="1"/>
</dbReference>
<feature type="domain" description="Radical SAM core" evidence="10">
    <location>
        <begin position="156"/>
        <end position="372"/>
    </location>
</feature>
<organism evidence="11">
    <name type="scientific">candidate division WOR-3 bacterium</name>
    <dbReference type="NCBI Taxonomy" id="2052148"/>
    <lineage>
        <taxon>Bacteria</taxon>
        <taxon>Bacteria division WOR-3</taxon>
    </lineage>
</organism>
<dbReference type="PROSITE" id="PS51332">
    <property type="entry name" value="B12_BINDING"/>
    <property type="match status" value="1"/>
</dbReference>
<dbReference type="GO" id="GO:0046872">
    <property type="term" value="F:metal ion binding"/>
    <property type="evidence" value="ECO:0007669"/>
    <property type="project" value="UniProtKB-KW"/>
</dbReference>
<sequence>MRLDLIVPTWEEKTKRKMKGKAFRLPQLSLGIIGALTPKDVSVYYIDENVEEIDFDDGADLVGITAMTPTAPRAYKIATEFRKRGAKVVLGGIHPSVLPDEALRYCDSVVIGEVETVWQEVIRDFQDNELKPRYQAKTLLPAENIPLPRRELFKNKGYLITSLFQTTRGCPYDCTFCSANLFSGRVFRTRPVELVVKEIEATNAKFVGFLDDNIVGNKKYAKELFQALIPLKIKWLGQASLTLADDDELLVLAEKSGCKGVFIGLESVTAAGLSEVNKRYQRADLMSEKIKKIHDHGILIEGSFIFGLDSDDLGVFERTLEFAKDNKLAVASFGVLTPYPGTPLQKKLQEENRILSYDWRLYTCGRTVFKPKNMTVEQLQEGLDWCWYQFYSYPAIFTRVVKTFPYWLTIGVPLMIINLSYKKMLHRTDDTNELLKNFQFELA</sequence>
<comment type="caution">
    <text evidence="11">The sequence shown here is derived from an EMBL/GenBank/DDBJ whole genome shotgun (WGS) entry which is preliminary data.</text>
</comment>
<dbReference type="EMBL" id="DTLI01000138">
    <property type="protein sequence ID" value="HHS52312.1"/>
    <property type="molecule type" value="Genomic_DNA"/>
</dbReference>
<dbReference type="SMART" id="SM00729">
    <property type="entry name" value="Elp3"/>
    <property type="match status" value="1"/>
</dbReference>
<evidence type="ECO:0000259" key="9">
    <source>
        <dbReference type="PROSITE" id="PS51332"/>
    </source>
</evidence>
<dbReference type="Gene3D" id="3.40.50.280">
    <property type="entry name" value="Cobalamin-binding domain"/>
    <property type="match status" value="1"/>
</dbReference>
<dbReference type="GO" id="GO:0051539">
    <property type="term" value="F:4 iron, 4 sulfur cluster binding"/>
    <property type="evidence" value="ECO:0007669"/>
    <property type="project" value="UniProtKB-KW"/>
</dbReference>
<dbReference type="Gene3D" id="3.80.30.20">
    <property type="entry name" value="tm_1862 like domain"/>
    <property type="match status" value="1"/>
</dbReference>
<dbReference type="InterPro" id="IPR006638">
    <property type="entry name" value="Elp3/MiaA/NifB-like_rSAM"/>
</dbReference>
<dbReference type="PROSITE" id="PS51918">
    <property type="entry name" value="RADICAL_SAM"/>
    <property type="match status" value="1"/>
</dbReference>
<feature type="transmembrane region" description="Helical" evidence="8">
    <location>
        <begin position="404"/>
        <end position="421"/>
    </location>
</feature>
<dbReference type="InterPro" id="IPR034466">
    <property type="entry name" value="Methyltransferase_Class_B"/>
</dbReference>
<reference evidence="11" key="1">
    <citation type="journal article" date="2020" name="mSystems">
        <title>Genome- and Community-Level Interaction Insights into Carbon Utilization and Element Cycling Functions of Hydrothermarchaeota in Hydrothermal Sediment.</title>
        <authorList>
            <person name="Zhou Z."/>
            <person name="Liu Y."/>
            <person name="Xu W."/>
            <person name="Pan J."/>
            <person name="Luo Z.H."/>
            <person name="Li M."/>
        </authorList>
    </citation>
    <scope>NUCLEOTIDE SEQUENCE [LARGE SCALE GENOMIC DNA]</scope>
    <source>
        <strain evidence="11">SpSt-876</strain>
    </source>
</reference>
<dbReference type="InterPro" id="IPR023404">
    <property type="entry name" value="rSAM_horseshoe"/>
</dbReference>
<evidence type="ECO:0000256" key="5">
    <source>
        <dbReference type="ARBA" id="ARBA00022723"/>
    </source>
</evidence>
<dbReference type="PANTHER" id="PTHR43409:SF7">
    <property type="entry name" value="BLL1977 PROTEIN"/>
    <property type="match status" value="1"/>
</dbReference>
<keyword evidence="7" id="KW-0411">Iron-sulfur</keyword>
<dbReference type="Pfam" id="PF04055">
    <property type="entry name" value="Radical_SAM"/>
    <property type="match status" value="1"/>
</dbReference>
<dbReference type="GO" id="GO:0003824">
    <property type="term" value="F:catalytic activity"/>
    <property type="evidence" value="ECO:0007669"/>
    <property type="project" value="InterPro"/>
</dbReference>
<keyword evidence="4" id="KW-0949">S-adenosyl-L-methionine</keyword>
<evidence type="ECO:0000256" key="1">
    <source>
        <dbReference type="ARBA" id="ARBA00001966"/>
    </source>
</evidence>
<evidence type="ECO:0000259" key="10">
    <source>
        <dbReference type="PROSITE" id="PS51918"/>
    </source>
</evidence>
<dbReference type="InterPro" id="IPR006158">
    <property type="entry name" value="Cobalamin-bd"/>
</dbReference>
<evidence type="ECO:0000313" key="11">
    <source>
        <dbReference type="EMBL" id="HHS52312.1"/>
    </source>
</evidence>
<dbReference type="SFLD" id="SFLDG01082">
    <property type="entry name" value="B12-binding_domain_containing"/>
    <property type="match status" value="1"/>
</dbReference>
<dbReference type="InterPro" id="IPR051198">
    <property type="entry name" value="BchE-like"/>
</dbReference>
<protein>
    <submittedName>
        <fullName evidence="11">B12-binding domain-containing radical SAM protein</fullName>
    </submittedName>
</protein>
<dbReference type="GO" id="GO:0005829">
    <property type="term" value="C:cytosol"/>
    <property type="evidence" value="ECO:0007669"/>
    <property type="project" value="TreeGrafter"/>
</dbReference>
<proteinExistence type="predicted"/>
<keyword evidence="6" id="KW-0408">Iron</keyword>
<keyword evidence="5" id="KW-0479">Metal-binding</keyword>
<feature type="domain" description="B12-binding" evidence="9">
    <location>
        <begin position="46"/>
        <end position="132"/>
    </location>
</feature>
<evidence type="ECO:0000256" key="8">
    <source>
        <dbReference type="SAM" id="Phobius"/>
    </source>
</evidence>
<dbReference type="Pfam" id="PF02310">
    <property type="entry name" value="B12-binding"/>
    <property type="match status" value="1"/>
</dbReference>